<evidence type="ECO:0000256" key="1">
    <source>
        <dbReference type="ARBA" id="ARBA00005417"/>
    </source>
</evidence>
<dbReference type="Gene3D" id="3.40.50.1820">
    <property type="entry name" value="alpha/beta hydrolase"/>
    <property type="match status" value="1"/>
</dbReference>
<proteinExistence type="inferred from homology"/>
<dbReference type="GO" id="GO:0016887">
    <property type="term" value="F:ATP hydrolysis activity"/>
    <property type="evidence" value="ECO:0007669"/>
    <property type="project" value="InterPro"/>
</dbReference>
<gene>
    <name evidence="10" type="ordered locus">MLP_16380</name>
</gene>
<dbReference type="GO" id="GO:0005524">
    <property type="term" value="F:ATP binding"/>
    <property type="evidence" value="ECO:0007669"/>
    <property type="project" value="UniProtKB-KW"/>
</dbReference>
<dbReference type="eggNOG" id="COG2936">
    <property type="taxonomic scope" value="Bacteria"/>
</dbReference>
<name>F5XRG2_MICPN</name>
<dbReference type="Proteomes" id="UP000007947">
    <property type="component" value="Chromosome"/>
</dbReference>
<accession>F5XRG2</accession>
<dbReference type="GO" id="GO:0008239">
    <property type="term" value="F:dipeptidyl-peptidase activity"/>
    <property type="evidence" value="ECO:0007669"/>
    <property type="project" value="InterPro"/>
</dbReference>
<dbReference type="InterPro" id="IPR013736">
    <property type="entry name" value="Xaa-Pro_dipept_C"/>
</dbReference>
<organism evidence="10 11">
    <name type="scientific">Microlunatus phosphovorus (strain ATCC 700054 / DSM 10555 / JCM 9379 / NBRC 101784 / NCIMB 13414 / VKM Ac-1990 / NM-1)</name>
    <dbReference type="NCBI Taxonomy" id="1032480"/>
    <lineage>
        <taxon>Bacteria</taxon>
        <taxon>Bacillati</taxon>
        <taxon>Actinomycetota</taxon>
        <taxon>Actinomycetes</taxon>
        <taxon>Propionibacteriales</taxon>
        <taxon>Propionibacteriaceae</taxon>
        <taxon>Microlunatus</taxon>
    </lineage>
</organism>
<dbReference type="InterPro" id="IPR003593">
    <property type="entry name" value="AAA+_ATPase"/>
</dbReference>
<evidence type="ECO:0000256" key="6">
    <source>
        <dbReference type="SAM" id="MobiDB-lite"/>
    </source>
</evidence>
<sequence>MRHPQVRRVFRTLAIVVAAVGLMPIVPAYADTPADDTTPVTETVLKVRGTPESDGNPVTLDASLFTTKPGVPQPAILLAHGFGGTKADSAPIAQQLARRGYTVLTYTARGFGDSGGLIHLGNPTYEGRDAVRMIDAAATQPEVAKEGDDPVIGVAGASYGGAAALLAAGLDQRVDAIVPAFTWHSLTQALVPQYAVSASQVSLAAIDPADDVGVFKQRWAGVFFLSGLADGAPSQNGGGRSPLCGRFANDLCQEYLQTALTGTPSPGLVNVLDRSSMSRVLSRITAPTLIVQGESDTLFTLDQADANFRGLPTSTPAAMTWVAGGHDGGIDLDALLPQLEGWFDRYLKHDESGNAAPTFSAVVPATALLGNDQGRREPTSITAADYPGRDGGTLARLAVPLTGGTQDVVSPPGGVPTAMTTLPGGGSAAAGAAAAGAAYPLAVLPGQTAVFTSDVLTEPLTLLGSGRVRLEVTSTTTSATVFVGLWDLGPDVAPATPEPGSGSGQPTPENSAEASQPTSLVPQTAVLPQSVVAPVQLHALTPDQPTTVEVALPAVAHQVPIGHRLRVVVSSTDAAYANRKDGTVYQIGLAGTPQLTVPQLPTVQVVSQGLDVPLPLVLVVSGLVVAAILGAVLLRRRERSGVVREELRATPLVVENLAKTYGGGVRAVDGVSFRAESGQVVGLLGPNGAGKTTVLRMLVGLIRPDSGMVFVHGESVSEGSEVLREVGAFIEGPGFLPHLTGRQNLDAYWEVTGRPLDEAQLESALAVAGLGEAIDRRVRGYSQGMRQRLGIAQAMLGKPPLLLLDEPANGLDPPQINAMRTVLHDYAATGRTVVVSSHLLSEVEQTCTHVVMMSGGKVVLTGSVVELTQDHTVSLEHVFLDMLAGADR</sequence>
<dbReference type="SUPFAM" id="SSF49785">
    <property type="entry name" value="Galactose-binding domain-like"/>
    <property type="match status" value="1"/>
</dbReference>
<feature type="chain" id="PRO_5003334640" evidence="8">
    <location>
        <begin position="31"/>
        <end position="888"/>
    </location>
</feature>
<dbReference type="Pfam" id="PF08530">
    <property type="entry name" value="PepX_C"/>
    <property type="match status" value="1"/>
</dbReference>
<dbReference type="PROSITE" id="PS00211">
    <property type="entry name" value="ABC_TRANSPORTER_1"/>
    <property type="match status" value="1"/>
</dbReference>
<dbReference type="InterPro" id="IPR003439">
    <property type="entry name" value="ABC_transporter-like_ATP-bd"/>
</dbReference>
<dbReference type="Pfam" id="PF00005">
    <property type="entry name" value="ABC_tran"/>
    <property type="match status" value="1"/>
</dbReference>
<dbReference type="STRING" id="1032480.MLP_16380"/>
<dbReference type="KEGG" id="mph:MLP_16380"/>
<evidence type="ECO:0000256" key="3">
    <source>
        <dbReference type="ARBA" id="ARBA00022741"/>
    </source>
</evidence>
<evidence type="ECO:0000313" key="11">
    <source>
        <dbReference type="Proteomes" id="UP000007947"/>
    </source>
</evidence>
<keyword evidence="2" id="KW-0813">Transport</keyword>
<evidence type="ECO:0000256" key="4">
    <source>
        <dbReference type="ARBA" id="ARBA00022801"/>
    </source>
</evidence>
<dbReference type="InterPro" id="IPR008979">
    <property type="entry name" value="Galactose-bd-like_sf"/>
</dbReference>
<feature type="transmembrane region" description="Helical" evidence="7">
    <location>
        <begin position="614"/>
        <end position="634"/>
    </location>
</feature>
<reference evidence="10 11" key="1">
    <citation type="submission" date="2011-05" db="EMBL/GenBank/DDBJ databases">
        <title>Whole genome sequence of Microlunatus phosphovorus NM-1.</title>
        <authorList>
            <person name="Hosoyama A."/>
            <person name="Sasaki K."/>
            <person name="Harada T."/>
            <person name="Igarashi R."/>
            <person name="Kawakoshi A."/>
            <person name="Sasagawa M."/>
            <person name="Fukada J."/>
            <person name="Nakamura S."/>
            <person name="Katano Y."/>
            <person name="Hanada S."/>
            <person name="Kamagata Y."/>
            <person name="Nakamura N."/>
            <person name="Yamazaki S."/>
            <person name="Fujita N."/>
        </authorList>
    </citation>
    <scope>NUCLEOTIDE SEQUENCE [LARGE SCALE GENOMIC DNA]</scope>
    <source>
        <strain evidence="11">ATCC 700054 / DSM 10555 / JCM 9379 / NBRC 101784 / NCIMB 13414 / VKM Ac-1990 / NM-1</strain>
    </source>
</reference>
<protein>
    <submittedName>
        <fullName evidence="10">Putative ABC transporter ATP-binding protein</fullName>
    </submittedName>
</protein>
<dbReference type="SUPFAM" id="SSF53474">
    <property type="entry name" value="alpha/beta-Hydrolases"/>
    <property type="match status" value="1"/>
</dbReference>
<comment type="similarity">
    <text evidence="1">Belongs to the ABC transporter superfamily.</text>
</comment>
<evidence type="ECO:0000256" key="5">
    <source>
        <dbReference type="ARBA" id="ARBA00022840"/>
    </source>
</evidence>
<dbReference type="eggNOG" id="COG1131">
    <property type="taxonomic scope" value="Bacteria"/>
</dbReference>
<dbReference type="SMART" id="SM00382">
    <property type="entry name" value="AAA"/>
    <property type="match status" value="1"/>
</dbReference>
<dbReference type="EMBL" id="AP012204">
    <property type="protein sequence ID" value="BAK34652.1"/>
    <property type="molecule type" value="Genomic_DNA"/>
</dbReference>
<dbReference type="PROSITE" id="PS50893">
    <property type="entry name" value="ABC_TRANSPORTER_2"/>
    <property type="match status" value="1"/>
</dbReference>
<keyword evidence="4" id="KW-0378">Hydrolase</keyword>
<keyword evidence="11" id="KW-1185">Reference proteome</keyword>
<feature type="signal peptide" evidence="8">
    <location>
        <begin position="1"/>
        <end position="30"/>
    </location>
</feature>
<dbReference type="Gene3D" id="3.40.50.300">
    <property type="entry name" value="P-loop containing nucleotide triphosphate hydrolases"/>
    <property type="match status" value="1"/>
</dbReference>
<dbReference type="Pfam" id="PF02129">
    <property type="entry name" value="Peptidase_S15"/>
    <property type="match status" value="1"/>
</dbReference>
<evidence type="ECO:0000313" key="10">
    <source>
        <dbReference type="EMBL" id="BAK34652.1"/>
    </source>
</evidence>
<dbReference type="InterPro" id="IPR029058">
    <property type="entry name" value="AB_hydrolase_fold"/>
</dbReference>
<feature type="compositionally biased region" description="Polar residues" evidence="6">
    <location>
        <begin position="504"/>
        <end position="519"/>
    </location>
</feature>
<keyword evidence="8" id="KW-0732">Signal</keyword>
<dbReference type="HOGENOM" id="CLU_013104_0_0_11"/>
<dbReference type="InterPro" id="IPR017871">
    <property type="entry name" value="ABC_transporter-like_CS"/>
</dbReference>
<feature type="domain" description="ABC transporter" evidence="9">
    <location>
        <begin position="652"/>
        <end position="880"/>
    </location>
</feature>
<evidence type="ECO:0000256" key="7">
    <source>
        <dbReference type="SAM" id="Phobius"/>
    </source>
</evidence>
<dbReference type="InterPro" id="IPR000383">
    <property type="entry name" value="Xaa-Pro-like_dom"/>
</dbReference>
<dbReference type="SUPFAM" id="SSF52540">
    <property type="entry name" value="P-loop containing nucleoside triphosphate hydrolases"/>
    <property type="match status" value="1"/>
</dbReference>
<keyword evidence="7" id="KW-1133">Transmembrane helix</keyword>
<keyword evidence="7" id="KW-0472">Membrane</keyword>
<keyword evidence="3" id="KW-0547">Nucleotide-binding</keyword>
<keyword evidence="5 10" id="KW-0067">ATP-binding</keyword>
<dbReference type="SMART" id="SM00939">
    <property type="entry name" value="PepX_C"/>
    <property type="match status" value="1"/>
</dbReference>
<keyword evidence="7" id="KW-0812">Transmembrane</keyword>
<evidence type="ECO:0000259" key="9">
    <source>
        <dbReference type="PROSITE" id="PS50893"/>
    </source>
</evidence>
<evidence type="ECO:0000256" key="8">
    <source>
        <dbReference type="SAM" id="SignalP"/>
    </source>
</evidence>
<dbReference type="AlphaFoldDB" id="F5XRG2"/>
<feature type="region of interest" description="Disordered" evidence="6">
    <location>
        <begin position="491"/>
        <end position="519"/>
    </location>
</feature>
<dbReference type="PANTHER" id="PTHR43335">
    <property type="entry name" value="ABC TRANSPORTER, ATP-BINDING PROTEIN"/>
    <property type="match status" value="1"/>
</dbReference>
<dbReference type="Gene3D" id="2.60.120.260">
    <property type="entry name" value="Galactose-binding domain-like"/>
    <property type="match status" value="1"/>
</dbReference>
<dbReference type="InterPro" id="IPR027417">
    <property type="entry name" value="P-loop_NTPase"/>
</dbReference>
<evidence type="ECO:0000256" key="2">
    <source>
        <dbReference type="ARBA" id="ARBA00022448"/>
    </source>
</evidence>
<dbReference type="PANTHER" id="PTHR43335:SF4">
    <property type="entry name" value="ABC TRANSPORTER, ATP-BINDING PROTEIN"/>
    <property type="match status" value="1"/>
</dbReference>